<protein>
    <submittedName>
        <fullName evidence="6">Biosynthetic Aromatic amino acid aminotransferase beta</fullName>
        <ecNumber evidence="6">2.6.1.57</ecNumber>
    </submittedName>
</protein>
<organism evidence="6">
    <name type="scientific">hydrothermal vent metagenome</name>
    <dbReference type="NCBI Taxonomy" id="652676"/>
    <lineage>
        <taxon>unclassified sequences</taxon>
        <taxon>metagenomes</taxon>
        <taxon>ecological metagenomes</taxon>
    </lineage>
</organism>
<keyword evidence="3 6" id="KW-0808">Transferase</keyword>
<evidence type="ECO:0000256" key="4">
    <source>
        <dbReference type="ARBA" id="ARBA00022898"/>
    </source>
</evidence>
<evidence type="ECO:0000256" key="2">
    <source>
        <dbReference type="ARBA" id="ARBA00022576"/>
    </source>
</evidence>
<dbReference type="GO" id="GO:0004400">
    <property type="term" value="F:histidinol-phosphate transaminase activity"/>
    <property type="evidence" value="ECO:0007669"/>
    <property type="project" value="InterPro"/>
</dbReference>
<dbReference type="CDD" id="cd00609">
    <property type="entry name" value="AAT_like"/>
    <property type="match status" value="1"/>
</dbReference>
<dbReference type="InterPro" id="IPR015421">
    <property type="entry name" value="PyrdxlP-dep_Trfase_major"/>
</dbReference>
<dbReference type="InterPro" id="IPR005861">
    <property type="entry name" value="HisP_aminotrans"/>
</dbReference>
<dbReference type="GO" id="GO:0030170">
    <property type="term" value="F:pyridoxal phosphate binding"/>
    <property type="evidence" value="ECO:0007669"/>
    <property type="project" value="InterPro"/>
</dbReference>
<evidence type="ECO:0000256" key="3">
    <source>
        <dbReference type="ARBA" id="ARBA00022679"/>
    </source>
</evidence>
<dbReference type="Gene3D" id="3.40.640.10">
    <property type="entry name" value="Type I PLP-dependent aspartate aminotransferase-like (Major domain)"/>
    <property type="match status" value="1"/>
</dbReference>
<keyword evidence="4" id="KW-0663">Pyridoxal phosphate</keyword>
<dbReference type="InterPro" id="IPR050106">
    <property type="entry name" value="HistidinolP_aminotransfase"/>
</dbReference>
<dbReference type="GO" id="GO:0000105">
    <property type="term" value="P:L-histidine biosynthetic process"/>
    <property type="evidence" value="ECO:0007669"/>
    <property type="project" value="InterPro"/>
</dbReference>
<dbReference type="InterPro" id="IPR015424">
    <property type="entry name" value="PyrdxlP-dep_Trfase"/>
</dbReference>
<evidence type="ECO:0000259" key="5">
    <source>
        <dbReference type="Pfam" id="PF00155"/>
    </source>
</evidence>
<dbReference type="SUPFAM" id="SSF53383">
    <property type="entry name" value="PLP-dependent transferases"/>
    <property type="match status" value="1"/>
</dbReference>
<dbReference type="EMBL" id="UOFB01000369">
    <property type="protein sequence ID" value="VAW49670.1"/>
    <property type="molecule type" value="Genomic_DNA"/>
</dbReference>
<dbReference type="InterPro" id="IPR004839">
    <property type="entry name" value="Aminotransferase_I/II_large"/>
</dbReference>
<dbReference type="NCBIfam" id="TIGR01141">
    <property type="entry name" value="hisC"/>
    <property type="match status" value="1"/>
</dbReference>
<evidence type="ECO:0000256" key="1">
    <source>
        <dbReference type="ARBA" id="ARBA00001933"/>
    </source>
</evidence>
<dbReference type="PANTHER" id="PTHR43643">
    <property type="entry name" value="HISTIDINOL-PHOSPHATE AMINOTRANSFERASE 2"/>
    <property type="match status" value="1"/>
</dbReference>
<feature type="domain" description="Aminotransferase class I/classII large" evidence="5">
    <location>
        <begin position="42"/>
        <end position="368"/>
    </location>
</feature>
<evidence type="ECO:0000313" key="6">
    <source>
        <dbReference type="EMBL" id="VAW49670.1"/>
    </source>
</evidence>
<accession>A0A3B0WB87</accession>
<name>A0A3B0WB87_9ZZZZ</name>
<dbReference type="InterPro" id="IPR015422">
    <property type="entry name" value="PyrdxlP-dep_Trfase_small"/>
</dbReference>
<dbReference type="PANTHER" id="PTHR43643:SF3">
    <property type="entry name" value="HISTIDINOL-PHOSPHATE AMINOTRANSFERASE"/>
    <property type="match status" value="1"/>
</dbReference>
<dbReference type="Pfam" id="PF00155">
    <property type="entry name" value="Aminotran_1_2"/>
    <property type="match status" value="1"/>
</dbReference>
<dbReference type="AlphaFoldDB" id="A0A3B0WB87"/>
<reference evidence="6" key="1">
    <citation type="submission" date="2018-06" db="EMBL/GenBank/DDBJ databases">
        <authorList>
            <person name="Zhirakovskaya E."/>
        </authorList>
    </citation>
    <scope>NUCLEOTIDE SEQUENCE</scope>
</reference>
<keyword evidence="2 6" id="KW-0032">Aminotransferase</keyword>
<sequence length="375" mass="41243">MTELNQLFCDRVQPQILGIHPYVPGKPVSELQRELGLSYISKLASNENPLGASLKVLTAVQAALKDIARYPDGSAFELKKTLSDFLGVKTEQLAIGNGSNELLELVARAFAGAGDEVIYAQYGFAVYPISAQVVGATGVEVPAVDWGHDLEAMLAAITDKTKLIYIANPNNPTGTLLTRTQWETFISQVPREVVVVLDEAYIEYAMSFDDNNQYPNGCDYLSQYPNLLISRTFSKTYGLASLRVGYLIGGGEIIRYINQLRAPFNVNHLAQVAACTALSDQAFVKKSIILNQQGMRQIKEALAKLNVNYIPSAGNFICIHLGEKALEMNQKLLEEGVIVRPLANYGLMQFLRVSIGTQVENQHFIDALKRVLKNG</sequence>
<dbReference type="EC" id="2.6.1.57" evidence="6"/>
<dbReference type="Gene3D" id="3.90.1150.10">
    <property type="entry name" value="Aspartate Aminotransferase, domain 1"/>
    <property type="match status" value="1"/>
</dbReference>
<gene>
    <name evidence="6" type="ORF">MNBD_GAMMA04-2322</name>
</gene>
<proteinExistence type="inferred from homology"/>
<comment type="cofactor">
    <cofactor evidence="1">
        <name>pyridoxal 5'-phosphate</name>
        <dbReference type="ChEBI" id="CHEBI:597326"/>
    </cofactor>
</comment>
<dbReference type="HAMAP" id="MF_01023">
    <property type="entry name" value="HisC_aminotrans_2"/>
    <property type="match status" value="1"/>
</dbReference>